<gene>
    <name evidence="3" type="ORF">COT80_04660</name>
</gene>
<keyword evidence="2" id="KW-0732">Signal</keyword>
<comment type="caution">
    <text evidence="3">The sequence shown here is derived from an EMBL/GenBank/DDBJ whole genome shotgun (WGS) entry which is preliminary data.</text>
</comment>
<feature type="transmembrane region" description="Helical" evidence="1">
    <location>
        <begin position="167"/>
        <end position="188"/>
    </location>
</feature>
<protein>
    <submittedName>
        <fullName evidence="3">Uncharacterized protein</fullName>
    </submittedName>
</protein>
<evidence type="ECO:0000313" key="3">
    <source>
        <dbReference type="EMBL" id="PIS06028.1"/>
    </source>
</evidence>
<feature type="signal peptide" evidence="2">
    <location>
        <begin position="1"/>
        <end position="19"/>
    </location>
</feature>
<evidence type="ECO:0000256" key="2">
    <source>
        <dbReference type="SAM" id="SignalP"/>
    </source>
</evidence>
<organism evidence="3 4">
    <name type="scientific">Candidatus Buchananbacteria bacterium CG10_big_fil_rev_8_21_14_0_10_33_19</name>
    <dbReference type="NCBI Taxonomy" id="1974525"/>
    <lineage>
        <taxon>Bacteria</taxon>
        <taxon>Candidatus Buchananiibacteriota</taxon>
    </lineage>
</organism>
<accession>A0A2H0W3U8</accession>
<keyword evidence="1" id="KW-1133">Transmembrane helix</keyword>
<feature type="transmembrane region" description="Helical" evidence="1">
    <location>
        <begin position="109"/>
        <end position="130"/>
    </location>
</feature>
<dbReference type="AlphaFoldDB" id="A0A2H0W3U8"/>
<dbReference type="Proteomes" id="UP000229056">
    <property type="component" value="Unassembled WGS sequence"/>
</dbReference>
<evidence type="ECO:0000313" key="4">
    <source>
        <dbReference type="Proteomes" id="UP000229056"/>
    </source>
</evidence>
<keyword evidence="1" id="KW-0812">Transmembrane</keyword>
<dbReference type="EMBL" id="PEZY01000012">
    <property type="protein sequence ID" value="PIS06028.1"/>
    <property type="molecule type" value="Genomic_DNA"/>
</dbReference>
<sequence length="189" mass="20766">MKRLSIFLAFVLICGTIFAQGNKISIDLNKLDPETAAQVLQAQKIASGEITPLEMADQAEKWTNIGVNIGTAISGACDQLGTQVNEFVKTPVGIMVVGIIIWKMVGEDVWSIIGGSLVWVVIGTFILRSYSYYHKADRIKNEDGSYSYVRRYKFAEASHGEVSWETVSAVCHVVIFLVISLICSLIVFG</sequence>
<name>A0A2H0W3U8_9BACT</name>
<keyword evidence="1" id="KW-0472">Membrane</keyword>
<feature type="chain" id="PRO_5013883816" evidence="2">
    <location>
        <begin position="20"/>
        <end position="189"/>
    </location>
</feature>
<proteinExistence type="predicted"/>
<reference evidence="4" key="1">
    <citation type="submission" date="2017-09" db="EMBL/GenBank/DDBJ databases">
        <title>Depth-based differentiation of microbial function through sediment-hosted aquifers and enrichment of novel symbionts in the deep terrestrial subsurface.</title>
        <authorList>
            <person name="Probst A.J."/>
            <person name="Ladd B."/>
            <person name="Jarett J.K."/>
            <person name="Geller-Mcgrath D.E."/>
            <person name="Sieber C.M.K."/>
            <person name="Emerson J.B."/>
            <person name="Anantharaman K."/>
            <person name="Thomas B.C."/>
            <person name="Malmstrom R."/>
            <person name="Stieglmeier M."/>
            <person name="Klingl A."/>
            <person name="Woyke T."/>
            <person name="Ryan C.M."/>
            <person name="Banfield J.F."/>
        </authorList>
    </citation>
    <scope>NUCLEOTIDE SEQUENCE [LARGE SCALE GENOMIC DNA]</scope>
</reference>
<evidence type="ECO:0000256" key="1">
    <source>
        <dbReference type="SAM" id="Phobius"/>
    </source>
</evidence>